<dbReference type="GeneID" id="64594546"/>
<organism evidence="2 3">
    <name type="scientific">Suillus plorans</name>
    <dbReference type="NCBI Taxonomy" id="116603"/>
    <lineage>
        <taxon>Eukaryota</taxon>
        <taxon>Fungi</taxon>
        <taxon>Dikarya</taxon>
        <taxon>Basidiomycota</taxon>
        <taxon>Agaricomycotina</taxon>
        <taxon>Agaricomycetes</taxon>
        <taxon>Agaricomycetidae</taxon>
        <taxon>Boletales</taxon>
        <taxon>Suillineae</taxon>
        <taxon>Suillaceae</taxon>
        <taxon>Suillus</taxon>
    </lineage>
</organism>
<dbReference type="AlphaFoldDB" id="A0A9P7DAW7"/>
<name>A0A9P7DAW7_9AGAM</name>
<keyword evidence="3" id="KW-1185">Reference proteome</keyword>
<gene>
    <name evidence="2" type="ORF">HD556DRAFT_1313378</name>
</gene>
<feature type="signal peptide" evidence="1">
    <location>
        <begin position="1"/>
        <end position="19"/>
    </location>
</feature>
<reference evidence="2" key="1">
    <citation type="journal article" date="2020" name="New Phytol.">
        <title>Comparative genomics reveals dynamic genome evolution in host specialist ectomycorrhizal fungi.</title>
        <authorList>
            <person name="Lofgren L.A."/>
            <person name="Nguyen N.H."/>
            <person name="Vilgalys R."/>
            <person name="Ruytinx J."/>
            <person name="Liao H.L."/>
            <person name="Branco S."/>
            <person name="Kuo A."/>
            <person name="LaButti K."/>
            <person name="Lipzen A."/>
            <person name="Andreopoulos W."/>
            <person name="Pangilinan J."/>
            <person name="Riley R."/>
            <person name="Hundley H."/>
            <person name="Na H."/>
            <person name="Barry K."/>
            <person name="Grigoriev I.V."/>
            <person name="Stajich J.E."/>
            <person name="Kennedy P.G."/>
        </authorList>
    </citation>
    <scope>NUCLEOTIDE SEQUENCE</scope>
    <source>
        <strain evidence="2">S12</strain>
    </source>
</reference>
<dbReference type="EMBL" id="JABBWE010000090">
    <property type="protein sequence ID" value="KAG1786625.1"/>
    <property type="molecule type" value="Genomic_DNA"/>
</dbReference>
<dbReference type="OrthoDB" id="2706154at2759"/>
<comment type="caution">
    <text evidence="2">The sequence shown here is derived from an EMBL/GenBank/DDBJ whole genome shotgun (WGS) entry which is preliminary data.</text>
</comment>
<evidence type="ECO:0000313" key="2">
    <source>
        <dbReference type="EMBL" id="KAG1786625.1"/>
    </source>
</evidence>
<dbReference type="Proteomes" id="UP000719766">
    <property type="component" value="Unassembled WGS sequence"/>
</dbReference>
<sequence length="106" mass="12751">MSTPLLIFPLITLLTSTYSVPVLWLLADCSCKWLKIYFLAVHIPRDWHLYFWNLEAWFRLSMSPGTGAFTFRIWELSLGIHISRDWRLHLWLTLGIHVPRDWYLYL</sequence>
<accession>A0A9P7DAW7</accession>
<proteinExistence type="predicted"/>
<keyword evidence="1" id="KW-0732">Signal</keyword>
<evidence type="ECO:0000313" key="3">
    <source>
        <dbReference type="Proteomes" id="UP000719766"/>
    </source>
</evidence>
<dbReference type="RefSeq" id="XP_041154053.1">
    <property type="nucleotide sequence ID" value="XM_041300782.1"/>
</dbReference>
<evidence type="ECO:0000256" key="1">
    <source>
        <dbReference type="SAM" id="SignalP"/>
    </source>
</evidence>
<protein>
    <submittedName>
        <fullName evidence="2">Uncharacterized protein</fullName>
    </submittedName>
</protein>
<feature type="chain" id="PRO_5040478156" evidence="1">
    <location>
        <begin position="20"/>
        <end position="106"/>
    </location>
</feature>